<reference evidence="2 3" key="1">
    <citation type="submission" date="2018-06" db="EMBL/GenBank/DDBJ databases">
        <title>Genomic Encyclopedia of Type Strains, Phase IV (KMG-V): Genome sequencing to study the core and pangenomes of soil and plant-associated prokaryotes.</title>
        <authorList>
            <person name="Whitman W."/>
        </authorList>
    </citation>
    <scope>NUCLEOTIDE SEQUENCE [LARGE SCALE GENOMIC DNA]</scope>
    <source>
        <strain evidence="2 3">SRCL-318</strain>
    </source>
</reference>
<gene>
    <name evidence="2" type="ORF">C7410_106105</name>
</gene>
<keyword evidence="1" id="KW-1133">Transmembrane helix</keyword>
<sequence>MPSYVTVLTQLHSNMKKRAIFPIASSTLLVAAGIFCIVLSLSTRSLIGTLFIARMLLFCGFVHALNLFTTKDWKLAIRRIPPVIVPILIGILILVNDSARARGLTVMLMIFFVLDGFFKIIASVGQDVKINNIGIVSAALSFLLAIFLAANFPSVPLPLLGLFLGLDLISMAVVPFGGRERRRDLT</sequence>
<feature type="transmembrane region" description="Helical" evidence="1">
    <location>
        <begin position="159"/>
        <end position="178"/>
    </location>
</feature>
<dbReference type="Proteomes" id="UP000247772">
    <property type="component" value="Unassembled WGS sequence"/>
</dbReference>
<organism evidence="2 3">
    <name type="scientific">Paraburkholderia silvatlantica</name>
    <dbReference type="NCBI Taxonomy" id="321895"/>
    <lineage>
        <taxon>Bacteria</taxon>
        <taxon>Pseudomonadati</taxon>
        <taxon>Pseudomonadota</taxon>
        <taxon>Betaproteobacteria</taxon>
        <taxon>Burkholderiales</taxon>
        <taxon>Burkholderiaceae</taxon>
        <taxon>Paraburkholderia</taxon>
    </lineage>
</organism>
<feature type="transmembrane region" description="Helical" evidence="1">
    <location>
        <begin position="20"/>
        <end position="41"/>
    </location>
</feature>
<feature type="transmembrane region" description="Helical" evidence="1">
    <location>
        <begin position="80"/>
        <end position="95"/>
    </location>
</feature>
<dbReference type="EMBL" id="QJSQ01000006">
    <property type="protein sequence ID" value="PYE24275.1"/>
    <property type="molecule type" value="Genomic_DNA"/>
</dbReference>
<evidence type="ECO:0000313" key="3">
    <source>
        <dbReference type="Proteomes" id="UP000247772"/>
    </source>
</evidence>
<evidence type="ECO:0000313" key="2">
    <source>
        <dbReference type="EMBL" id="PYE24275.1"/>
    </source>
</evidence>
<keyword evidence="1" id="KW-0812">Transmembrane</keyword>
<dbReference type="AlphaFoldDB" id="A0A2U1AIM3"/>
<feature type="transmembrane region" description="Helical" evidence="1">
    <location>
        <begin position="47"/>
        <end position="68"/>
    </location>
</feature>
<keyword evidence="1" id="KW-0472">Membrane</keyword>
<accession>A0A2U1AIM3</accession>
<dbReference type="OrthoDB" id="9096809at2"/>
<protein>
    <submittedName>
        <fullName evidence="2">Uncharacterized membrane protein HdeD (DUF308 family)</fullName>
    </submittedName>
</protein>
<name>A0A2U1AIM3_9BURK</name>
<feature type="transmembrane region" description="Helical" evidence="1">
    <location>
        <begin position="133"/>
        <end position="153"/>
    </location>
</feature>
<evidence type="ECO:0000256" key="1">
    <source>
        <dbReference type="SAM" id="Phobius"/>
    </source>
</evidence>
<comment type="caution">
    <text evidence="2">The sequence shown here is derived from an EMBL/GenBank/DDBJ whole genome shotgun (WGS) entry which is preliminary data.</text>
</comment>
<feature type="transmembrane region" description="Helical" evidence="1">
    <location>
        <begin position="101"/>
        <end position="121"/>
    </location>
</feature>
<proteinExistence type="predicted"/>